<keyword evidence="5" id="KW-0378">Hydrolase</keyword>
<sequence>MKKTTIMTAVLIAALASGIQAATEKPNIVLIYMDDLGWKDIGCAGSTFYKTPNIDRLAAQGIRFTRSYAAAPLCAPSRGAVLTGKFPARTKYTSISGGGSDDSLWTQSKALGVGNTCIEAKDRHVVPSTETVFAEQLQEAGYKTCFLGKWHCGSKSGYAPQDRGYDEVHAFFPKRDGGLYPHYLTQSDVDQMVGLPKAKPGDYLSEIMTDQACEFMGKQAKDGKPFLLHLCHYLVHGPVVPKKGLPEQYAERLKTIKTDQDNCDYASMVESMDDSVGQIMDQLEKLGMLENTLVIFTADNGGLTWKEVTSNYPLMGGKSFSHEGAYRVPFIANWRGRIEPGQINDTRVIGTDLYPTLLQAACLPPNPEQHMDGLSLMGEFTKGKEGLCLPERPLYFHHPHYTHASSPHSVIIDDGFKLVRYYNDEEGAYALFNLEEDPGEQIDLCDTNPETVQQLAKKLDAFLDGVDAERPIRSDSAEGRRTLELHAQGKNKGWSKKYKDHTKIINKKTEREFAMKERAVQEAKIAAGKK</sequence>
<protein>
    <submittedName>
        <fullName evidence="9">Arylsulfatase</fullName>
    </submittedName>
</protein>
<evidence type="ECO:0000313" key="10">
    <source>
        <dbReference type="Proteomes" id="UP000346198"/>
    </source>
</evidence>
<evidence type="ECO:0000256" key="2">
    <source>
        <dbReference type="ARBA" id="ARBA00008779"/>
    </source>
</evidence>
<dbReference type="Pfam" id="PF00884">
    <property type="entry name" value="Sulfatase"/>
    <property type="match status" value="1"/>
</dbReference>
<keyword evidence="3" id="KW-0479">Metal-binding</keyword>
<feature type="signal peptide" evidence="7">
    <location>
        <begin position="1"/>
        <end position="21"/>
    </location>
</feature>
<evidence type="ECO:0000256" key="1">
    <source>
        <dbReference type="ARBA" id="ARBA00001913"/>
    </source>
</evidence>
<dbReference type="AlphaFoldDB" id="A0A6C2UH74"/>
<keyword evidence="4 7" id="KW-0732">Signal</keyword>
<feature type="chain" id="PRO_5028948153" evidence="7">
    <location>
        <begin position="22"/>
        <end position="530"/>
    </location>
</feature>
<evidence type="ECO:0000256" key="5">
    <source>
        <dbReference type="ARBA" id="ARBA00022801"/>
    </source>
</evidence>
<dbReference type="Gene3D" id="3.30.1120.10">
    <property type="match status" value="1"/>
</dbReference>
<dbReference type="Proteomes" id="UP000346198">
    <property type="component" value="Unassembled WGS sequence"/>
</dbReference>
<keyword evidence="6" id="KW-0106">Calcium</keyword>
<proteinExistence type="inferred from homology"/>
<dbReference type="PANTHER" id="PTHR42693:SF42">
    <property type="entry name" value="ARYLSULFATASE G"/>
    <property type="match status" value="1"/>
</dbReference>
<gene>
    <name evidence="9" type="primary">atsA_74</name>
    <name evidence="9" type="ORF">SCARR_00757</name>
</gene>
<reference evidence="9 10" key="1">
    <citation type="submission" date="2019-04" db="EMBL/GenBank/DDBJ databases">
        <authorList>
            <person name="Van Vliet M D."/>
        </authorList>
    </citation>
    <scope>NUCLEOTIDE SEQUENCE [LARGE SCALE GENOMIC DNA]</scope>
    <source>
        <strain evidence="9 10">F21</strain>
    </source>
</reference>
<dbReference type="PROSITE" id="PS00523">
    <property type="entry name" value="SULFATASE_1"/>
    <property type="match status" value="1"/>
</dbReference>
<dbReference type="InterPro" id="IPR024607">
    <property type="entry name" value="Sulfatase_CS"/>
</dbReference>
<dbReference type="GO" id="GO:0046872">
    <property type="term" value="F:metal ion binding"/>
    <property type="evidence" value="ECO:0007669"/>
    <property type="project" value="UniProtKB-KW"/>
</dbReference>
<dbReference type="SUPFAM" id="SSF53649">
    <property type="entry name" value="Alkaline phosphatase-like"/>
    <property type="match status" value="1"/>
</dbReference>
<comment type="similarity">
    <text evidence="2">Belongs to the sulfatase family.</text>
</comment>
<dbReference type="InterPro" id="IPR050738">
    <property type="entry name" value="Sulfatase"/>
</dbReference>
<accession>A0A6C2UH74</accession>
<dbReference type="Gene3D" id="3.40.720.10">
    <property type="entry name" value="Alkaline Phosphatase, subunit A"/>
    <property type="match status" value="1"/>
</dbReference>
<dbReference type="RefSeq" id="WP_136060163.1">
    <property type="nucleotide sequence ID" value="NZ_CAAHFH010000001.1"/>
</dbReference>
<keyword evidence="10" id="KW-1185">Reference proteome</keyword>
<dbReference type="GO" id="GO:0004065">
    <property type="term" value="F:arylsulfatase activity"/>
    <property type="evidence" value="ECO:0007669"/>
    <property type="project" value="TreeGrafter"/>
</dbReference>
<dbReference type="InterPro" id="IPR017850">
    <property type="entry name" value="Alkaline_phosphatase_core_sf"/>
</dbReference>
<comment type="cofactor">
    <cofactor evidence="1">
        <name>Ca(2+)</name>
        <dbReference type="ChEBI" id="CHEBI:29108"/>
    </cofactor>
</comment>
<name>A0A6C2UH74_9BACT</name>
<dbReference type="InterPro" id="IPR000917">
    <property type="entry name" value="Sulfatase_N"/>
</dbReference>
<evidence type="ECO:0000256" key="6">
    <source>
        <dbReference type="ARBA" id="ARBA00022837"/>
    </source>
</evidence>
<organism evidence="9 10">
    <name type="scientific">Pontiella sulfatireligans</name>
    <dbReference type="NCBI Taxonomy" id="2750658"/>
    <lineage>
        <taxon>Bacteria</taxon>
        <taxon>Pseudomonadati</taxon>
        <taxon>Kiritimatiellota</taxon>
        <taxon>Kiritimatiellia</taxon>
        <taxon>Kiritimatiellales</taxon>
        <taxon>Pontiellaceae</taxon>
        <taxon>Pontiella</taxon>
    </lineage>
</organism>
<evidence type="ECO:0000259" key="8">
    <source>
        <dbReference type="Pfam" id="PF00884"/>
    </source>
</evidence>
<evidence type="ECO:0000256" key="3">
    <source>
        <dbReference type="ARBA" id="ARBA00022723"/>
    </source>
</evidence>
<dbReference type="PANTHER" id="PTHR42693">
    <property type="entry name" value="ARYLSULFATASE FAMILY MEMBER"/>
    <property type="match status" value="1"/>
</dbReference>
<evidence type="ECO:0000313" key="9">
    <source>
        <dbReference type="EMBL" id="VGO18704.1"/>
    </source>
</evidence>
<dbReference type="EMBL" id="CAAHFH010000001">
    <property type="protein sequence ID" value="VGO18704.1"/>
    <property type="molecule type" value="Genomic_DNA"/>
</dbReference>
<evidence type="ECO:0000256" key="4">
    <source>
        <dbReference type="ARBA" id="ARBA00022729"/>
    </source>
</evidence>
<evidence type="ECO:0000256" key="7">
    <source>
        <dbReference type="SAM" id="SignalP"/>
    </source>
</evidence>
<dbReference type="CDD" id="cd16144">
    <property type="entry name" value="ARS_like"/>
    <property type="match status" value="1"/>
</dbReference>
<feature type="domain" description="Sulfatase N-terminal" evidence="8">
    <location>
        <begin position="26"/>
        <end position="361"/>
    </location>
</feature>